<name>A0A1D3L282_9EURY</name>
<dbReference type="PATRIC" id="fig|129848.4.peg.1047"/>
<dbReference type="Proteomes" id="UP000094707">
    <property type="component" value="Chromosome I"/>
</dbReference>
<protein>
    <submittedName>
        <fullName evidence="2">Cytoplasmic protein</fullName>
    </submittedName>
</protein>
<organism evidence="2 3">
    <name type="scientific">Methanobacterium congolense</name>
    <dbReference type="NCBI Taxonomy" id="118062"/>
    <lineage>
        <taxon>Archaea</taxon>
        <taxon>Methanobacteriati</taxon>
        <taxon>Methanobacteriota</taxon>
        <taxon>Methanomada group</taxon>
        <taxon>Methanobacteria</taxon>
        <taxon>Methanobacteriales</taxon>
        <taxon>Methanobacteriaceae</taxon>
        <taxon>Methanobacterium</taxon>
    </lineage>
</organism>
<sequence length="326" mass="36785">MNAIMVEYMYDMDMGETQVHGGMSVIPLFNGTEDSGYITLKEALDSELLVITELNEHGTVPELKVHNLGDVPILLLDGEELVGAKQNRVLNTTILLKEGSETVIPVSCTEHGRWSYTSDRFADSGHVAANRVRRSKSASVCQSLRNHEGYRSNQREVWDEINELSHEAMVMSETGAMRDVYSSREKDLKGYMDAFPLMDDQKGILVIIKGEVAGMDRVSSSAAYKLLHEKLVKSYAIEALLDEKEDNCEEDISEAVDVFLEDLKSSLEETHKSVGYGYDHRFESPKTLGSALIHEDRVLHSAFFCKSEEKQSMSGYRERRSFRDRI</sequence>
<dbReference type="KEGG" id="mcub:MCBB_1039"/>
<feature type="domain" description="ARG and Rhodanese-Phosphatase-superfamily-associated" evidence="1">
    <location>
        <begin position="12"/>
        <end position="304"/>
    </location>
</feature>
<dbReference type="EMBL" id="LT607756">
    <property type="protein sequence ID" value="SCG85599.1"/>
    <property type="molecule type" value="Genomic_DNA"/>
</dbReference>
<accession>A0A1D3L282</accession>
<dbReference type="Pfam" id="PF20208">
    <property type="entry name" value="ARPP-1"/>
    <property type="match status" value="1"/>
</dbReference>
<dbReference type="InterPro" id="IPR046699">
    <property type="entry name" value="ARPP-1"/>
</dbReference>
<evidence type="ECO:0000313" key="3">
    <source>
        <dbReference type="Proteomes" id="UP000094707"/>
    </source>
</evidence>
<dbReference type="AlphaFoldDB" id="A0A1D3L282"/>
<evidence type="ECO:0000313" key="2">
    <source>
        <dbReference type="EMBL" id="SCG85599.1"/>
    </source>
</evidence>
<evidence type="ECO:0000259" key="1">
    <source>
        <dbReference type="Pfam" id="PF20208"/>
    </source>
</evidence>
<gene>
    <name evidence="2" type="ORF">MCBB_1039</name>
</gene>
<dbReference type="STRING" id="118062.MCBB_1039"/>
<proteinExistence type="predicted"/>
<keyword evidence="3" id="KW-1185">Reference proteome</keyword>
<reference evidence="2 3" key="1">
    <citation type="submission" date="2016-08" db="EMBL/GenBank/DDBJ databases">
        <authorList>
            <person name="Seilhamer J.J."/>
        </authorList>
    </citation>
    <scope>NUCLEOTIDE SEQUENCE [LARGE SCALE GENOMIC DNA]</scope>
    <source>
        <strain evidence="2">Buetzberg</strain>
    </source>
</reference>